<proteinExistence type="predicted"/>
<organism evidence="2 3">
    <name type="scientific">Nonomuraea spiralis</name>
    <dbReference type="NCBI Taxonomy" id="46182"/>
    <lineage>
        <taxon>Bacteria</taxon>
        <taxon>Bacillati</taxon>
        <taxon>Actinomycetota</taxon>
        <taxon>Actinomycetes</taxon>
        <taxon>Streptosporangiales</taxon>
        <taxon>Streptosporangiaceae</taxon>
        <taxon>Nonomuraea</taxon>
    </lineage>
</organism>
<reference evidence="2 3" key="1">
    <citation type="submission" date="2024-09" db="EMBL/GenBank/DDBJ databases">
        <authorList>
            <person name="Sun Q."/>
            <person name="Mori K."/>
        </authorList>
    </citation>
    <scope>NUCLEOTIDE SEQUENCE [LARGE SCALE GENOMIC DNA]</scope>
    <source>
        <strain evidence="2 3">CCM 3426</strain>
    </source>
</reference>
<accession>A0ABV5IEV0</accession>
<dbReference type="EMBL" id="JBHMEI010000010">
    <property type="protein sequence ID" value="MFB9202623.1"/>
    <property type="molecule type" value="Genomic_DNA"/>
</dbReference>
<protein>
    <submittedName>
        <fullName evidence="2">Uncharacterized protein</fullName>
    </submittedName>
</protein>
<comment type="caution">
    <text evidence="2">The sequence shown here is derived from an EMBL/GenBank/DDBJ whole genome shotgun (WGS) entry which is preliminary data.</text>
</comment>
<evidence type="ECO:0000313" key="2">
    <source>
        <dbReference type="EMBL" id="MFB9202623.1"/>
    </source>
</evidence>
<evidence type="ECO:0000313" key="3">
    <source>
        <dbReference type="Proteomes" id="UP001589647"/>
    </source>
</evidence>
<sequence>MSGDLVSVAQELSPYVTAAVGAYGGAVLAKANEQAADATVGWGRTILQRIFGVTAAEEEVPEAVAELAADPDNTDLQAVLRVQIGRLLTADPELAAQVRTLLEQAEAATGRTGTTTVTASGQGAVAAGRDITGPVTTGDHSPITQA</sequence>
<dbReference type="Proteomes" id="UP001589647">
    <property type="component" value="Unassembled WGS sequence"/>
</dbReference>
<name>A0ABV5IEV0_9ACTN</name>
<dbReference type="RefSeq" id="WP_189652949.1">
    <property type="nucleotide sequence ID" value="NZ_BMRC01000033.1"/>
</dbReference>
<feature type="region of interest" description="Disordered" evidence="1">
    <location>
        <begin position="123"/>
        <end position="146"/>
    </location>
</feature>
<gene>
    <name evidence="2" type="ORF">ACFFV7_15605</name>
</gene>
<evidence type="ECO:0000256" key="1">
    <source>
        <dbReference type="SAM" id="MobiDB-lite"/>
    </source>
</evidence>
<keyword evidence="3" id="KW-1185">Reference proteome</keyword>
<feature type="compositionally biased region" description="Polar residues" evidence="1">
    <location>
        <begin position="134"/>
        <end position="146"/>
    </location>
</feature>